<keyword evidence="3 5" id="KW-0371">Homeobox</keyword>
<evidence type="ECO:0000256" key="5">
    <source>
        <dbReference type="PROSITE-ProRule" id="PRU00108"/>
    </source>
</evidence>
<keyword evidence="4 5" id="KW-0539">Nucleus</keyword>
<dbReference type="Proteomes" id="UP000827721">
    <property type="component" value="Unassembled WGS sequence"/>
</dbReference>
<evidence type="ECO:0000259" key="8">
    <source>
        <dbReference type="PROSITE" id="PS50071"/>
    </source>
</evidence>
<feature type="DNA-binding region" description="Homeobox" evidence="5">
    <location>
        <begin position="178"/>
        <end position="237"/>
    </location>
</feature>
<keyword evidence="2 5" id="KW-0238">DNA-binding</keyword>
<dbReference type="PANTHER" id="PTHR15467">
    <property type="entry name" value="ZINC-FINGERS AND HOMEOBOXES RELATED"/>
    <property type="match status" value="1"/>
</dbReference>
<comment type="subcellular location">
    <subcellularLocation>
        <location evidence="1 5 6">Nucleus</location>
    </subcellularLocation>
</comment>
<dbReference type="Pfam" id="PF00046">
    <property type="entry name" value="Homeodomain"/>
    <property type="match status" value="1"/>
</dbReference>
<dbReference type="EMBL" id="JAFEMO010000003">
    <property type="protein sequence ID" value="KAH7574150.1"/>
    <property type="molecule type" value="Genomic_DNA"/>
</dbReference>
<dbReference type="InterPro" id="IPR031421">
    <property type="entry name" value="DUF4666"/>
</dbReference>
<accession>A0ABQ8IC25</accession>
<gene>
    <name evidence="9" type="ORF">JRO89_XS03G0259200</name>
</gene>
<dbReference type="PROSITE" id="PS50071">
    <property type="entry name" value="HOMEOBOX_2"/>
    <property type="match status" value="1"/>
</dbReference>
<dbReference type="CDD" id="cd00086">
    <property type="entry name" value="homeodomain"/>
    <property type="match status" value="1"/>
</dbReference>
<evidence type="ECO:0000256" key="7">
    <source>
        <dbReference type="SAM" id="MobiDB-lite"/>
    </source>
</evidence>
<dbReference type="InterPro" id="IPR009057">
    <property type="entry name" value="Homeodomain-like_sf"/>
</dbReference>
<evidence type="ECO:0000256" key="4">
    <source>
        <dbReference type="ARBA" id="ARBA00023242"/>
    </source>
</evidence>
<feature type="region of interest" description="Disordered" evidence="7">
    <location>
        <begin position="53"/>
        <end position="75"/>
    </location>
</feature>
<dbReference type="SMART" id="SM00389">
    <property type="entry name" value="HOX"/>
    <property type="match status" value="1"/>
</dbReference>
<dbReference type="InterPro" id="IPR001356">
    <property type="entry name" value="HD"/>
</dbReference>
<evidence type="ECO:0000256" key="6">
    <source>
        <dbReference type="RuleBase" id="RU000682"/>
    </source>
</evidence>
<dbReference type="PANTHER" id="PTHR15467:SF9">
    <property type="entry name" value="HOMEOBOX DOMAIN-CONTAINING PROTEIN"/>
    <property type="match status" value="1"/>
</dbReference>
<evidence type="ECO:0000256" key="3">
    <source>
        <dbReference type="ARBA" id="ARBA00023155"/>
    </source>
</evidence>
<reference evidence="9 10" key="1">
    <citation type="submission" date="2021-02" db="EMBL/GenBank/DDBJ databases">
        <title>Plant Genome Project.</title>
        <authorList>
            <person name="Zhang R.-G."/>
        </authorList>
    </citation>
    <scope>NUCLEOTIDE SEQUENCE [LARGE SCALE GENOMIC DNA]</scope>
    <source>
        <tissue evidence="9">Leaves</tissue>
    </source>
</reference>
<sequence>MAFALSTSASTSRALQLLFSSGSSHNHHRLFLGRLKPPGLVLPRHPLSRSTLAFSRRRNHGPAINSSSSSLSSKNKKTKKMRLFLIGGTDFGSVGGSCISSIKNLAAELCLDRAIVIEMLRDPPPNLLMLSASLPDEPPPVVSVSEVKLTETVTVERTFDAVEPESKVKEPVHVRQHRWLAQKRLKKVQVKTLEMVYRRSKRPNNAMISSIVQVTNLPRRRIVQWFEEKRAEEGVPEHRSPYQRSDPETVFTHDSLYCQIFLVFLIVMASFQRSEVCFRRQGSSGLVWHDTSYSGDLAHIKRQQEREAAEFKGLRHCQSDGSAGMVVDKGQANRGGIIHRTRKVAPDVDPPSPKVSGCFCFGSGKSASKKGKRKF</sequence>
<dbReference type="Pfam" id="PF15697">
    <property type="entry name" value="DUF4666"/>
    <property type="match status" value="1"/>
</dbReference>
<protein>
    <recommendedName>
        <fullName evidence="8">Homeobox domain-containing protein</fullName>
    </recommendedName>
</protein>
<comment type="caution">
    <text evidence="9">The sequence shown here is derived from an EMBL/GenBank/DDBJ whole genome shotgun (WGS) entry which is preliminary data.</text>
</comment>
<dbReference type="Gene3D" id="1.10.10.60">
    <property type="entry name" value="Homeodomain-like"/>
    <property type="match status" value="1"/>
</dbReference>
<evidence type="ECO:0000313" key="10">
    <source>
        <dbReference type="Proteomes" id="UP000827721"/>
    </source>
</evidence>
<keyword evidence="10" id="KW-1185">Reference proteome</keyword>
<organism evidence="9 10">
    <name type="scientific">Xanthoceras sorbifolium</name>
    <dbReference type="NCBI Taxonomy" id="99658"/>
    <lineage>
        <taxon>Eukaryota</taxon>
        <taxon>Viridiplantae</taxon>
        <taxon>Streptophyta</taxon>
        <taxon>Embryophyta</taxon>
        <taxon>Tracheophyta</taxon>
        <taxon>Spermatophyta</taxon>
        <taxon>Magnoliopsida</taxon>
        <taxon>eudicotyledons</taxon>
        <taxon>Gunneridae</taxon>
        <taxon>Pentapetalae</taxon>
        <taxon>rosids</taxon>
        <taxon>malvids</taxon>
        <taxon>Sapindales</taxon>
        <taxon>Sapindaceae</taxon>
        <taxon>Xanthoceroideae</taxon>
        <taxon>Xanthoceras</taxon>
    </lineage>
</organism>
<feature type="domain" description="Homeobox" evidence="8">
    <location>
        <begin position="176"/>
        <end position="236"/>
    </location>
</feature>
<evidence type="ECO:0000256" key="2">
    <source>
        <dbReference type="ARBA" id="ARBA00023125"/>
    </source>
</evidence>
<name>A0ABQ8IC25_9ROSI</name>
<evidence type="ECO:0000313" key="9">
    <source>
        <dbReference type="EMBL" id="KAH7574150.1"/>
    </source>
</evidence>
<proteinExistence type="predicted"/>
<dbReference type="SUPFAM" id="SSF46689">
    <property type="entry name" value="Homeodomain-like"/>
    <property type="match status" value="1"/>
</dbReference>
<evidence type="ECO:0000256" key="1">
    <source>
        <dbReference type="ARBA" id="ARBA00004123"/>
    </source>
</evidence>